<keyword evidence="8" id="KW-0902">Two-component regulatory system</keyword>
<evidence type="ECO:0000259" key="11">
    <source>
        <dbReference type="Pfam" id="PF23539"/>
    </source>
</evidence>
<dbReference type="GO" id="GO:0016301">
    <property type="term" value="F:kinase activity"/>
    <property type="evidence" value="ECO:0007669"/>
    <property type="project" value="UniProtKB-KW"/>
</dbReference>
<gene>
    <name evidence="12" type="ORF">D5R93_05310</name>
</gene>
<dbReference type="PANTHER" id="PTHR24421">
    <property type="entry name" value="NITRATE/NITRITE SENSOR PROTEIN NARX-RELATED"/>
    <property type="match status" value="1"/>
</dbReference>
<evidence type="ECO:0000256" key="1">
    <source>
        <dbReference type="ARBA" id="ARBA00000085"/>
    </source>
</evidence>
<dbReference type="Gene3D" id="3.30.565.10">
    <property type="entry name" value="Histidine kinase-like ATPase, C-terminal domain"/>
    <property type="match status" value="1"/>
</dbReference>
<name>A0ABM6Z2S3_9ACTO</name>
<proteinExistence type="predicted"/>
<keyword evidence="6 12" id="KW-0418">Kinase</keyword>
<evidence type="ECO:0000256" key="7">
    <source>
        <dbReference type="ARBA" id="ARBA00022840"/>
    </source>
</evidence>
<dbReference type="RefSeq" id="WP_120204194.1">
    <property type="nucleotide sequence ID" value="NZ_CP032514.1"/>
</dbReference>
<dbReference type="EC" id="2.7.13.3" evidence="2"/>
<evidence type="ECO:0000256" key="3">
    <source>
        <dbReference type="ARBA" id="ARBA00022553"/>
    </source>
</evidence>
<feature type="transmembrane region" description="Helical" evidence="9">
    <location>
        <begin position="33"/>
        <end position="51"/>
    </location>
</feature>
<evidence type="ECO:0000256" key="4">
    <source>
        <dbReference type="ARBA" id="ARBA00022679"/>
    </source>
</evidence>
<sequence>MTGTTGPGAPVGSVGSTSAVGDVLRRRPHGTGSLPWTAAVLVLVLLSATSAWEETGQWPVVAVVCVLGGVLWWRRLDADAVGTVVLAAGALQLALLDFALTADVLVLLALFRVGAQGRATLRPLWAVALVLGAFLAALRWNQDEQGVVADSLYRNDFRSVVLFVLGGGLLAWGAGRLLALRRDAVQARAAAQRARQAEEEQRLLAQVAAVRTRTAQDVHDVVGHALALVAVQAEAGHYLVTAPQEEVDLTDQQRLDQARGVLETVLTTTRKALEETRSLTHALAAGADHDGAASLYPAPGLDALPALVHEANRSGVPVHLTVQGEPGSHGPVDLGAQTALYRTAQEGITNAVRHVPAVSRIDVALVHAPDSLTLTVTNDAPAPLAVPNDSGSTTLAERLSGTAGGRGCVAWATGWRLLEVGCRRSRCLVEAWSSGCRFPFLRWRRIGRPGGAVRP</sequence>
<dbReference type="InterPro" id="IPR050482">
    <property type="entry name" value="Sensor_HK_TwoCompSys"/>
</dbReference>
<protein>
    <recommendedName>
        <fullName evidence="2">histidine kinase</fullName>
        <ecNumber evidence="2">2.7.13.3</ecNumber>
    </recommendedName>
</protein>
<evidence type="ECO:0000313" key="12">
    <source>
        <dbReference type="EMBL" id="AYD89615.1"/>
    </source>
</evidence>
<keyword evidence="9" id="KW-0472">Membrane</keyword>
<dbReference type="InterPro" id="IPR011712">
    <property type="entry name" value="Sig_transdc_His_kin_sub3_dim/P"/>
</dbReference>
<dbReference type="PANTHER" id="PTHR24421:SF10">
    <property type="entry name" value="NITRATE_NITRITE SENSOR PROTEIN NARQ"/>
    <property type="match status" value="1"/>
</dbReference>
<dbReference type="Gene3D" id="1.20.5.1930">
    <property type="match status" value="1"/>
</dbReference>
<feature type="transmembrane region" description="Helical" evidence="9">
    <location>
        <begin position="123"/>
        <end position="140"/>
    </location>
</feature>
<evidence type="ECO:0000256" key="8">
    <source>
        <dbReference type="ARBA" id="ARBA00023012"/>
    </source>
</evidence>
<keyword evidence="9" id="KW-1133">Transmembrane helix</keyword>
<dbReference type="SUPFAM" id="SSF55874">
    <property type="entry name" value="ATPase domain of HSP90 chaperone/DNA topoisomerase II/histidine kinase"/>
    <property type="match status" value="1"/>
</dbReference>
<evidence type="ECO:0000256" key="6">
    <source>
        <dbReference type="ARBA" id="ARBA00022777"/>
    </source>
</evidence>
<accession>A0ABM6Z2S3</accession>
<reference evidence="12 13" key="1">
    <citation type="submission" date="2018-09" db="EMBL/GenBank/DDBJ databases">
        <authorList>
            <person name="Li J."/>
        </authorList>
    </citation>
    <scope>NUCLEOTIDE SEQUENCE [LARGE SCALE GENOMIC DNA]</scope>
    <source>
        <strain evidence="12 13">2129</strain>
    </source>
</reference>
<feature type="domain" description="Signal transduction histidine kinase subgroup 3 dimerisation and phosphoacceptor" evidence="10">
    <location>
        <begin position="211"/>
        <end position="277"/>
    </location>
</feature>
<feature type="transmembrane region" description="Helical" evidence="9">
    <location>
        <begin position="160"/>
        <end position="179"/>
    </location>
</feature>
<feature type="transmembrane region" description="Helical" evidence="9">
    <location>
        <begin position="80"/>
        <end position="111"/>
    </location>
</feature>
<keyword evidence="9" id="KW-0812">Transmembrane</keyword>
<evidence type="ECO:0000259" key="10">
    <source>
        <dbReference type="Pfam" id="PF07730"/>
    </source>
</evidence>
<keyword evidence="3" id="KW-0597">Phosphoprotein</keyword>
<dbReference type="InterPro" id="IPR055558">
    <property type="entry name" value="DUF7134"/>
</dbReference>
<evidence type="ECO:0000256" key="5">
    <source>
        <dbReference type="ARBA" id="ARBA00022741"/>
    </source>
</evidence>
<comment type="catalytic activity">
    <reaction evidence="1">
        <text>ATP + protein L-histidine = ADP + protein N-phospho-L-histidine.</text>
        <dbReference type="EC" id="2.7.13.3"/>
    </reaction>
</comment>
<dbReference type="Proteomes" id="UP000273001">
    <property type="component" value="Chromosome"/>
</dbReference>
<evidence type="ECO:0000256" key="2">
    <source>
        <dbReference type="ARBA" id="ARBA00012438"/>
    </source>
</evidence>
<organism evidence="12 13">
    <name type="scientific">Actinomyces lilanjuaniae</name>
    <dbReference type="NCBI Taxonomy" id="2321394"/>
    <lineage>
        <taxon>Bacteria</taxon>
        <taxon>Bacillati</taxon>
        <taxon>Actinomycetota</taxon>
        <taxon>Actinomycetes</taxon>
        <taxon>Actinomycetales</taxon>
        <taxon>Actinomycetaceae</taxon>
        <taxon>Actinomyces</taxon>
    </lineage>
</organism>
<evidence type="ECO:0000256" key="9">
    <source>
        <dbReference type="SAM" id="Phobius"/>
    </source>
</evidence>
<keyword evidence="13" id="KW-1185">Reference proteome</keyword>
<keyword evidence="5" id="KW-0547">Nucleotide-binding</keyword>
<dbReference type="Pfam" id="PF07730">
    <property type="entry name" value="HisKA_3"/>
    <property type="match status" value="1"/>
</dbReference>
<dbReference type="Pfam" id="PF23539">
    <property type="entry name" value="DUF7134"/>
    <property type="match status" value="1"/>
</dbReference>
<evidence type="ECO:0000313" key="13">
    <source>
        <dbReference type="Proteomes" id="UP000273001"/>
    </source>
</evidence>
<keyword evidence="4" id="KW-0808">Transferase</keyword>
<feature type="transmembrane region" description="Helical" evidence="9">
    <location>
        <begin position="58"/>
        <end position="74"/>
    </location>
</feature>
<dbReference type="EMBL" id="CP032514">
    <property type="protein sequence ID" value="AYD89615.1"/>
    <property type="molecule type" value="Genomic_DNA"/>
</dbReference>
<feature type="domain" description="DUF7134" evidence="11">
    <location>
        <begin position="22"/>
        <end position="182"/>
    </location>
</feature>
<keyword evidence="7" id="KW-0067">ATP-binding</keyword>
<dbReference type="InterPro" id="IPR036890">
    <property type="entry name" value="HATPase_C_sf"/>
</dbReference>